<organism evidence="1 2">
    <name type="scientific">Selenomonas dianae</name>
    <dbReference type="NCBI Taxonomy" id="135079"/>
    <lineage>
        <taxon>Bacteria</taxon>
        <taxon>Bacillati</taxon>
        <taxon>Bacillota</taxon>
        <taxon>Negativicutes</taxon>
        <taxon>Selenomonadales</taxon>
        <taxon>Selenomonadaceae</taxon>
        <taxon>Selenomonas</taxon>
    </lineage>
</organism>
<gene>
    <name evidence="1" type="ORF">GCM10008919_20490</name>
</gene>
<evidence type="ECO:0000313" key="1">
    <source>
        <dbReference type="EMBL" id="GAA0217158.1"/>
    </source>
</evidence>
<proteinExistence type="predicted"/>
<evidence type="ECO:0000313" key="2">
    <source>
        <dbReference type="Proteomes" id="UP001500399"/>
    </source>
</evidence>
<evidence type="ECO:0008006" key="3">
    <source>
        <dbReference type="Google" id="ProtNLM"/>
    </source>
</evidence>
<accession>A0ABN0TAZ1</accession>
<keyword evidence="2" id="KW-1185">Reference proteome</keyword>
<dbReference type="EMBL" id="BAAACR010000013">
    <property type="protein sequence ID" value="GAA0217158.1"/>
    <property type="molecule type" value="Genomic_DNA"/>
</dbReference>
<comment type="caution">
    <text evidence="1">The sequence shown here is derived from an EMBL/GenBank/DDBJ whole genome shotgun (WGS) entry which is preliminary data.</text>
</comment>
<dbReference type="SUPFAM" id="SSF53335">
    <property type="entry name" value="S-adenosyl-L-methionine-dependent methyltransferases"/>
    <property type="match status" value="1"/>
</dbReference>
<dbReference type="Proteomes" id="UP001500399">
    <property type="component" value="Unassembled WGS sequence"/>
</dbReference>
<dbReference type="Gene3D" id="3.50.50.60">
    <property type="entry name" value="FAD/NAD(P)-binding domain"/>
    <property type="match status" value="1"/>
</dbReference>
<protein>
    <recommendedName>
        <fullName evidence="3">ThiF family protein</fullName>
    </recommendedName>
</protein>
<dbReference type="InterPro" id="IPR036188">
    <property type="entry name" value="FAD/NAD-bd_sf"/>
</dbReference>
<name>A0ABN0TAZ1_9FIRM</name>
<reference evidence="1 2" key="1">
    <citation type="journal article" date="2019" name="Int. J. Syst. Evol. Microbiol.">
        <title>The Global Catalogue of Microorganisms (GCM) 10K type strain sequencing project: providing services to taxonomists for standard genome sequencing and annotation.</title>
        <authorList>
            <consortium name="The Broad Institute Genomics Platform"/>
            <consortium name="The Broad Institute Genome Sequencing Center for Infectious Disease"/>
            <person name="Wu L."/>
            <person name="Ma J."/>
        </authorList>
    </citation>
    <scope>NUCLEOTIDE SEQUENCE [LARGE SCALE GENOMIC DNA]</scope>
    <source>
        <strain evidence="1 2">JCM 8542</strain>
    </source>
</reference>
<sequence>MHEKINFAWPVTSENALVYQYFQSEVVRLRDILAERRIVIFGAGIRGCCLLHILEQHGFHKIVFCDNNPEKQGHLIHAYDICSLSDALSYRGRQVFLVSPENSGSMRDQLTEAGLEEGRDWFSFDLSIYDAYLAEYQRTVGDHMLVMGDCAFSHIALTDQVTDSLGDMMKMSFGQEHCKVLAVHGLGQQAHYHILRSLLDRGGHSIAVVVLLVMEALTPKAHLMPRTQHPTLMRRLVDATEHPRAEFSAYAELAEERFRRFQVESFASFKKTEDDTSEKLYMQMNYLFHIKEETEGVVYLKKTIRLLNEYGIPLVLYVPPVNYMQGEHFFGTDFKARYQENFTKLYSFLDREGLDYHVADASFLLTADEFAAANTIDETSNYAGRRKLLKFFHESEAIRSVMG</sequence>
<dbReference type="InterPro" id="IPR029063">
    <property type="entry name" value="SAM-dependent_MTases_sf"/>
</dbReference>